<dbReference type="EMBL" id="AJWZ01003334">
    <property type="protein sequence ID" value="EKC68510.1"/>
    <property type="molecule type" value="Genomic_DNA"/>
</dbReference>
<feature type="domain" description="Phospholipid/glycerol acyltransferase" evidence="9">
    <location>
        <begin position="136"/>
        <end position="193"/>
    </location>
</feature>
<evidence type="ECO:0000256" key="8">
    <source>
        <dbReference type="ARBA" id="ARBA00048478"/>
    </source>
</evidence>
<sequence length="194" mass="22614">MEGRDIGTVIFPNADVKIYLDANVEVRAKRRVKQNEEKGIEMSYEEVLENIKKRDKNDMEKEMGALKVAEDAVVIDGSEMTIKEVEKAISNVIDKKLKAKKEQEKIYWVRPETTWKKIERATIKAILHAFYKVVFRIEKINEENLPMEGPVIVCANHLNTWDAIGLVTASKRRIRFIAKEELFHNKFLNWFAHV</sequence>
<dbReference type="GO" id="GO:0036431">
    <property type="term" value="F:dCMP kinase activity"/>
    <property type="evidence" value="ECO:0007669"/>
    <property type="project" value="InterPro"/>
</dbReference>
<dbReference type="Pfam" id="PF01553">
    <property type="entry name" value="Acyltransferase"/>
    <property type="match status" value="1"/>
</dbReference>
<protein>
    <recommendedName>
        <fullName evidence="1">(d)CMP kinase</fullName>
        <ecNumber evidence="1">2.7.4.25</ecNumber>
    </recommendedName>
</protein>
<dbReference type="CDD" id="cd07989">
    <property type="entry name" value="LPLAT_AGPAT-like"/>
    <property type="match status" value="1"/>
</dbReference>
<feature type="domain" description="Cytidylate kinase" evidence="10">
    <location>
        <begin position="1"/>
        <end position="93"/>
    </location>
</feature>
<evidence type="ECO:0000256" key="1">
    <source>
        <dbReference type="ARBA" id="ARBA00012906"/>
    </source>
</evidence>
<dbReference type="GO" id="GO:0003841">
    <property type="term" value="F:1-acylglycerol-3-phosphate O-acyltransferase activity"/>
    <property type="evidence" value="ECO:0007669"/>
    <property type="project" value="TreeGrafter"/>
</dbReference>
<dbReference type="EC" id="2.7.4.25" evidence="1"/>
<evidence type="ECO:0000256" key="3">
    <source>
        <dbReference type="ARBA" id="ARBA00022741"/>
    </source>
</evidence>
<name>K1TQI7_9ZZZZ</name>
<keyword evidence="3" id="KW-0547">Nucleotide-binding</keyword>
<comment type="catalytic activity">
    <reaction evidence="8">
        <text>CMP + ATP = CDP + ADP</text>
        <dbReference type="Rhea" id="RHEA:11600"/>
        <dbReference type="ChEBI" id="CHEBI:30616"/>
        <dbReference type="ChEBI" id="CHEBI:58069"/>
        <dbReference type="ChEBI" id="CHEBI:60377"/>
        <dbReference type="ChEBI" id="CHEBI:456216"/>
        <dbReference type="EC" id="2.7.4.25"/>
    </reaction>
</comment>
<reference evidence="11" key="1">
    <citation type="journal article" date="2013" name="Environ. Microbiol.">
        <title>Microbiota from the distal guts of lean and obese adolescents exhibit partial functional redundancy besides clear differences in community structure.</title>
        <authorList>
            <person name="Ferrer M."/>
            <person name="Ruiz A."/>
            <person name="Lanza F."/>
            <person name="Haange S.B."/>
            <person name="Oberbach A."/>
            <person name="Till H."/>
            <person name="Bargiela R."/>
            <person name="Campoy C."/>
            <person name="Segura M.T."/>
            <person name="Richter M."/>
            <person name="von Bergen M."/>
            <person name="Seifert J."/>
            <person name="Suarez A."/>
        </authorList>
    </citation>
    <scope>NUCLEOTIDE SEQUENCE</scope>
</reference>
<keyword evidence="5" id="KW-0067">ATP-binding</keyword>
<accession>K1TQI7</accession>
<dbReference type="GO" id="GO:0036430">
    <property type="term" value="F:CMP kinase activity"/>
    <property type="evidence" value="ECO:0007669"/>
    <property type="project" value="RHEA"/>
</dbReference>
<dbReference type="PANTHER" id="PTHR10434">
    <property type="entry name" value="1-ACYL-SN-GLYCEROL-3-PHOSPHATE ACYLTRANSFERASE"/>
    <property type="match status" value="1"/>
</dbReference>
<evidence type="ECO:0000259" key="9">
    <source>
        <dbReference type="Pfam" id="PF01553"/>
    </source>
</evidence>
<dbReference type="AlphaFoldDB" id="K1TQI7"/>
<evidence type="ECO:0000256" key="6">
    <source>
        <dbReference type="ARBA" id="ARBA00023315"/>
    </source>
</evidence>
<dbReference type="PANTHER" id="PTHR10434:SF11">
    <property type="entry name" value="1-ACYL-SN-GLYCEROL-3-PHOSPHATE ACYLTRANSFERASE"/>
    <property type="match status" value="1"/>
</dbReference>
<evidence type="ECO:0000256" key="5">
    <source>
        <dbReference type="ARBA" id="ARBA00022840"/>
    </source>
</evidence>
<keyword evidence="6" id="KW-0012">Acyltransferase</keyword>
<gene>
    <name evidence="11" type="ORF">OBE_04894</name>
</gene>
<dbReference type="GO" id="GO:0006654">
    <property type="term" value="P:phosphatidic acid biosynthetic process"/>
    <property type="evidence" value="ECO:0007669"/>
    <property type="project" value="TreeGrafter"/>
</dbReference>
<organism evidence="11">
    <name type="scientific">human gut metagenome</name>
    <dbReference type="NCBI Taxonomy" id="408170"/>
    <lineage>
        <taxon>unclassified sequences</taxon>
        <taxon>metagenomes</taxon>
        <taxon>organismal metagenomes</taxon>
    </lineage>
</organism>
<dbReference type="SUPFAM" id="SSF52540">
    <property type="entry name" value="P-loop containing nucleoside triphosphate hydrolases"/>
    <property type="match status" value="1"/>
</dbReference>
<comment type="caution">
    <text evidence="11">The sequence shown here is derived from an EMBL/GenBank/DDBJ whole genome shotgun (WGS) entry which is preliminary data.</text>
</comment>
<evidence type="ECO:0000256" key="4">
    <source>
        <dbReference type="ARBA" id="ARBA00022777"/>
    </source>
</evidence>
<comment type="catalytic activity">
    <reaction evidence="7">
        <text>dCMP + ATP = dCDP + ADP</text>
        <dbReference type="Rhea" id="RHEA:25094"/>
        <dbReference type="ChEBI" id="CHEBI:30616"/>
        <dbReference type="ChEBI" id="CHEBI:57566"/>
        <dbReference type="ChEBI" id="CHEBI:58593"/>
        <dbReference type="ChEBI" id="CHEBI:456216"/>
        <dbReference type="EC" id="2.7.4.25"/>
    </reaction>
</comment>
<dbReference type="GO" id="GO:0005524">
    <property type="term" value="F:ATP binding"/>
    <property type="evidence" value="ECO:0007669"/>
    <property type="project" value="UniProtKB-KW"/>
</dbReference>
<evidence type="ECO:0000256" key="7">
    <source>
        <dbReference type="ARBA" id="ARBA00047615"/>
    </source>
</evidence>
<dbReference type="InterPro" id="IPR011994">
    <property type="entry name" value="Cytidylate_kinase_dom"/>
</dbReference>
<dbReference type="InterPro" id="IPR027417">
    <property type="entry name" value="P-loop_NTPase"/>
</dbReference>
<dbReference type="Gene3D" id="3.40.50.300">
    <property type="entry name" value="P-loop containing nucleotide triphosphate hydrolases"/>
    <property type="match status" value="1"/>
</dbReference>
<dbReference type="SUPFAM" id="SSF69593">
    <property type="entry name" value="Glycerol-3-phosphate (1)-acyltransferase"/>
    <property type="match status" value="1"/>
</dbReference>
<proteinExistence type="predicted"/>
<evidence type="ECO:0000259" key="10">
    <source>
        <dbReference type="Pfam" id="PF02224"/>
    </source>
</evidence>
<feature type="non-terminal residue" evidence="11">
    <location>
        <position position="194"/>
    </location>
</feature>
<dbReference type="Pfam" id="PF02224">
    <property type="entry name" value="Cytidylate_kin"/>
    <property type="match status" value="1"/>
</dbReference>
<dbReference type="CDD" id="cd02020">
    <property type="entry name" value="CMPK"/>
    <property type="match status" value="1"/>
</dbReference>
<evidence type="ECO:0000256" key="2">
    <source>
        <dbReference type="ARBA" id="ARBA00022679"/>
    </source>
</evidence>
<keyword evidence="4 11" id="KW-0418">Kinase</keyword>
<dbReference type="InterPro" id="IPR002123">
    <property type="entry name" value="Plipid/glycerol_acylTrfase"/>
</dbReference>
<evidence type="ECO:0000313" key="11">
    <source>
        <dbReference type="EMBL" id="EKC68510.1"/>
    </source>
</evidence>
<keyword evidence="2 11" id="KW-0808">Transferase</keyword>